<reference evidence="2 3" key="1">
    <citation type="submission" date="2021-03" db="EMBL/GenBank/DDBJ databases">
        <authorList>
            <person name="Shang D.-D."/>
            <person name="Du Z.-J."/>
            <person name="Chen G.-J."/>
        </authorList>
    </citation>
    <scope>NUCLEOTIDE SEQUENCE [LARGE SCALE GENOMIC DNA]</scope>
    <source>
        <strain evidence="2 3">F1192</strain>
    </source>
</reference>
<proteinExistence type="predicted"/>
<protein>
    <submittedName>
        <fullName evidence="2">Uncharacterized protein</fullName>
    </submittedName>
</protein>
<evidence type="ECO:0000256" key="1">
    <source>
        <dbReference type="SAM" id="MobiDB-lite"/>
    </source>
</evidence>
<dbReference type="Proteomes" id="UP000664554">
    <property type="component" value="Unassembled WGS sequence"/>
</dbReference>
<accession>A0ABS3NN08</accession>
<organism evidence="2 3">
    <name type="scientific">Psychrobacter coccoides</name>
    <dbReference type="NCBI Taxonomy" id="2818440"/>
    <lineage>
        <taxon>Bacteria</taxon>
        <taxon>Pseudomonadati</taxon>
        <taxon>Pseudomonadota</taxon>
        <taxon>Gammaproteobacteria</taxon>
        <taxon>Moraxellales</taxon>
        <taxon>Moraxellaceae</taxon>
        <taxon>Psychrobacter</taxon>
    </lineage>
</organism>
<evidence type="ECO:0000313" key="3">
    <source>
        <dbReference type="Proteomes" id="UP000664554"/>
    </source>
</evidence>
<sequence>MTNDNPYNFLPLQPTGRNEEDNVNTYAPEDMIKIYEQQFLTQVPEDQLTEFLPALKRFYDIDNNTLDISAVIFDAIADATIIYNHKVKTGDYQIVGSLVTEQMEVEEDEESDEGQESLDNQAYTIDCMRTFFINDVEIPYHFNLFVQGDSYSILTEKNTVLEKIYWLVNAGFEEHLLGDPKELASLETINEELASLGIREMDLNTIHQLVNYIEDNLIDDEMAEALNTLIDDAE</sequence>
<feature type="region of interest" description="Disordered" evidence="1">
    <location>
        <begin position="1"/>
        <end position="20"/>
    </location>
</feature>
<evidence type="ECO:0000313" key="2">
    <source>
        <dbReference type="EMBL" id="MBO1530786.1"/>
    </source>
</evidence>
<dbReference type="EMBL" id="JAGBKM010000008">
    <property type="protein sequence ID" value="MBO1530786.1"/>
    <property type="molecule type" value="Genomic_DNA"/>
</dbReference>
<gene>
    <name evidence="2" type="ORF">J3492_06115</name>
</gene>
<name>A0ABS3NN08_9GAMM</name>
<dbReference type="RefSeq" id="WP_207990921.1">
    <property type="nucleotide sequence ID" value="NZ_JAGBKM010000008.1"/>
</dbReference>
<comment type="caution">
    <text evidence="2">The sequence shown here is derived from an EMBL/GenBank/DDBJ whole genome shotgun (WGS) entry which is preliminary data.</text>
</comment>
<keyword evidence="3" id="KW-1185">Reference proteome</keyword>